<evidence type="ECO:0000313" key="4">
    <source>
        <dbReference type="Proteomes" id="UP000094008"/>
    </source>
</evidence>
<reference evidence="4" key="1">
    <citation type="submission" date="2016-06" db="EMBL/GenBank/DDBJ databases">
        <authorList>
            <person name="Sutton G."/>
            <person name="Brinkac L."/>
            <person name="Sanka R."/>
            <person name="Adams M."/>
            <person name="Lau E."/>
            <person name="Mehaffy C."/>
            <person name="Tameris M."/>
            <person name="Hatherill M."/>
            <person name="Hanekom W."/>
            <person name="Mahomed H."/>
            <person name="Mcshane H."/>
        </authorList>
    </citation>
    <scope>NUCLEOTIDE SEQUENCE [LARGE SCALE GENOMIC DNA]</scope>
    <source>
        <strain evidence="4">852002-10433_SCH5171157</strain>
    </source>
</reference>
<name>A0A1A0VA99_MYCPR</name>
<dbReference type="EMBL" id="LZSY01000195">
    <property type="protein sequence ID" value="OBB80180.1"/>
    <property type="molecule type" value="Genomic_DNA"/>
</dbReference>
<organism evidence="3 4">
    <name type="scientific">Mycolicibacterium peregrinum</name>
    <name type="common">Mycobacterium peregrinum</name>
    <dbReference type="NCBI Taxonomy" id="43304"/>
    <lineage>
        <taxon>Bacteria</taxon>
        <taxon>Bacillati</taxon>
        <taxon>Actinomycetota</taxon>
        <taxon>Actinomycetes</taxon>
        <taxon>Mycobacteriales</taxon>
        <taxon>Mycobacteriaceae</taxon>
        <taxon>Mycolicibacterium</taxon>
    </lineage>
</organism>
<accession>A0A1A0VA99</accession>
<protein>
    <submittedName>
        <fullName evidence="3">Uncharacterized protein</fullName>
    </submittedName>
</protein>
<feature type="compositionally biased region" description="Polar residues" evidence="2">
    <location>
        <begin position="176"/>
        <end position="189"/>
    </location>
</feature>
<evidence type="ECO:0000313" key="3">
    <source>
        <dbReference type="EMBL" id="OBB80180.1"/>
    </source>
</evidence>
<feature type="compositionally biased region" description="Basic and acidic residues" evidence="2">
    <location>
        <begin position="16"/>
        <end position="25"/>
    </location>
</feature>
<sequence>MWDLSRLKWQGMGSGIEERAGRTDRGSGWMEQASEDRKVIGQLYDPNMEKTTSKKLARAQILERQAAAAAERKARERQNAENLTEFVVATAKAEEVDVWLAERIEKANRDAEKRRRAHIAAAGKALQAMRFRGETLSGIAAQAGVTTAKVREYLKAAAADGATQTAEAVVSEPEDGSQSMPTEIENTSDGAEPASLTLVAQ</sequence>
<feature type="region of interest" description="Disordered" evidence="2">
    <location>
        <begin position="13"/>
        <end position="32"/>
    </location>
</feature>
<feature type="coiled-coil region" evidence="1">
    <location>
        <begin position="59"/>
        <end position="121"/>
    </location>
</feature>
<comment type="caution">
    <text evidence="3">The sequence shown here is derived from an EMBL/GenBank/DDBJ whole genome shotgun (WGS) entry which is preliminary data.</text>
</comment>
<dbReference type="Proteomes" id="UP000094008">
    <property type="component" value="Unassembled WGS sequence"/>
</dbReference>
<keyword evidence="1" id="KW-0175">Coiled coil</keyword>
<evidence type="ECO:0000256" key="2">
    <source>
        <dbReference type="SAM" id="MobiDB-lite"/>
    </source>
</evidence>
<gene>
    <name evidence="3" type="ORF">A5779_11745</name>
</gene>
<feature type="region of interest" description="Disordered" evidence="2">
    <location>
        <begin position="160"/>
        <end position="201"/>
    </location>
</feature>
<proteinExistence type="predicted"/>
<dbReference type="AlphaFoldDB" id="A0A1A0VA99"/>
<evidence type="ECO:0000256" key="1">
    <source>
        <dbReference type="SAM" id="Coils"/>
    </source>
</evidence>